<keyword evidence="4" id="KW-0808">Transferase</keyword>
<dbReference type="CDD" id="cd00082">
    <property type="entry name" value="HisKA"/>
    <property type="match status" value="1"/>
</dbReference>
<name>A0A5N3P6F5_9HYPH</name>
<dbReference type="Gene3D" id="3.30.565.10">
    <property type="entry name" value="Histidine kinase-like ATPase, C-terminal domain"/>
    <property type="match status" value="1"/>
</dbReference>
<evidence type="ECO:0000256" key="1">
    <source>
        <dbReference type="ARBA" id="ARBA00000085"/>
    </source>
</evidence>
<dbReference type="InterPro" id="IPR005467">
    <property type="entry name" value="His_kinase_dom"/>
</dbReference>
<dbReference type="SMART" id="SM00387">
    <property type="entry name" value="HATPase_c"/>
    <property type="match status" value="1"/>
</dbReference>
<evidence type="ECO:0000256" key="4">
    <source>
        <dbReference type="ARBA" id="ARBA00022679"/>
    </source>
</evidence>
<feature type="domain" description="Histidine kinase" evidence="7">
    <location>
        <begin position="345"/>
        <end position="564"/>
    </location>
</feature>
<dbReference type="OrthoDB" id="9801651at2"/>
<dbReference type="FunFam" id="3.30.565.10:FF:000006">
    <property type="entry name" value="Sensor histidine kinase WalK"/>
    <property type="match status" value="1"/>
</dbReference>
<evidence type="ECO:0000256" key="3">
    <source>
        <dbReference type="ARBA" id="ARBA00022553"/>
    </source>
</evidence>
<dbReference type="InterPro" id="IPR036890">
    <property type="entry name" value="HATPase_C_sf"/>
</dbReference>
<evidence type="ECO:0000259" key="7">
    <source>
        <dbReference type="PROSITE" id="PS50109"/>
    </source>
</evidence>
<dbReference type="Pfam" id="PF02518">
    <property type="entry name" value="HATPase_c"/>
    <property type="match status" value="1"/>
</dbReference>
<comment type="catalytic activity">
    <reaction evidence="1">
        <text>ATP + protein L-histidine = ADP + protein N-phospho-L-histidine.</text>
        <dbReference type="EC" id="2.7.13.3"/>
    </reaction>
</comment>
<keyword evidence="6" id="KW-0812">Transmembrane</keyword>
<evidence type="ECO:0000256" key="5">
    <source>
        <dbReference type="ARBA" id="ARBA00022777"/>
    </source>
</evidence>
<organism evidence="8 9">
    <name type="scientific">Microvirga brassicacearum</name>
    <dbReference type="NCBI Taxonomy" id="2580413"/>
    <lineage>
        <taxon>Bacteria</taxon>
        <taxon>Pseudomonadati</taxon>
        <taxon>Pseudomonadota</taxon>
        <taxon>Alphaproteobacteria</taxon>
        <taxon>Hyphomicrobiales</taxon>
        <taxon>Methylobacteriaceae</taxon>
        <taxon>Microvirga</taxon>
    </lineage>
</organism>
<keyword evidence="5 8" id="KW-0418">Kinase</keyword>
<keyword evidence="9" id="KW-1185">Reference proteome</keyword>
<evidence type="ECO:0000256" key="6">
    <source>
        <dbReference type="SAM" id="Phobius"/>
    </source>
</evidence>
<dbReference type="PROSITE" id="PS50109">
    <property type="entry name" value="HIS_KIN"/>
    <property type="match status" value="1"/>
</dbReference>
<dbReference type="SMART" id="SM00388">
    <property type="entry name" value="HisKA"/>
    <property type="match status" value="1"/>
</dbReference>
<protein>
    <recommendedName>
        <fullName evidence="2">histidine kinase</fullName>
        <ecNumber evidence="2">2.7.13.3</ecNumber>
    </recommendedName>
</protein>
<keyword evidence="6" id="KW-0472">Membrane</keyword>
<dbReference type="PANTHER" id="PTHR43047">
    <property type="entry name" value="TWO-COMPONENT HISTIDINE PROTEIN KINASE"/>
    <property type="match status" value="1"/>
</dbReference>
<dbReference type="EMBL" id="VCMV01000038">
    <property type="protein sequence ID" value="KAB0265265.1"/>
    <property type="molecule type" value="Genomic_DNA"/>
</dbReference>
<dbReference type="InterPro" id="IPR004358">
    <property type="entry name" value="Sig_transdc_His_kin-like_C"/>
</dbReference>
<dbReference type="InterPro" id="IPR035965">
    <property type="entry name" value="PAS-like_dom_sf"/>
</dbReference>
<dbReference type="GO" id="GO:0000155">
    <property type="term" value="F:phosphorelay sensor kinase activity"/>
    <property type="evidence" value="ECO:0007669"/>
    <property type="project" value="InterPro"/>
</dbReference>
<dbReference type="GO" id="GO:0005886">
    <property type="term" value="C:plasma membrane"/>
    <property type="evidence" value="ECO:0007669"/>
    <property type="project" value="TreeGrafter"/>
</dbReference>
<reference evidence="8 9" key="1">
    <citation type="journal article" date="2019" name="Microorganisms">
        <title>Genome Insights into the Novel Species Microvirga brassicacearum, a Rapeseed Endophyte with Biotechnological Potential.</title>
        <authorList>
            <person name="Jimenez-Gomez A."/>
            <person name="Saati-Santamaria Z."/>
            <person name="Igual J.M."/>
            <person name="Rivas R."/>
            <person name="Mateos P.F."/>
            <person name="Garcia-Fraile P."/>
        </authorList>
    </citation>
    <scope>NUCLEOTIDE SEQUENCE [LARGE SCALE GENOMIC DNA]</scope>
    <source>
        <strain evidence="8 9">CDVBN77</strain>
    </source>
</reference>
<feature type="transmembrane region" description="Helical" evidence="6">
    <location>
        <begin position="35"/>
        <end position="55"/>
    </location>
</feature>
<dbReference type="SUPFAM" id="SSF55874">
    <property type="entry name" value="ATPase domain of HSP90 chaperone/DNA topoisomerase II/histidine kinase"/>
    <property type="match status" value="1"/>
</dbReference>
<feature type="transmembrane region" description="Helical" evidence="6">
    <location>
        <begin position="92"/>
        <end position="122"/>
    </location>
</feature>
<feature type="transmembrane region" description="Helical" evidence="6">
    <location>
        <begin position="158"/>
        <end position="183"/>
    </location>
</feature>
<evidence type="ECO:0000313" key="9">
    <source>
        <dbReference type="Proteomes" id="UP000325684"/>
    </source>
</evidence>
<dbReference type="GO" id="GO:0009927">
    <property type="term" value="F:histidine phosphotransfer kinase activity"/>
    <property type="evidence" value="ECO:0007669"/>
    <property type="project" value="TreeGrafter"/>
</dbReference>
<dbReference type="SMART" id="SM00091">
    <property type="entry name" value="PAS"/>
    <property type="match status" value="1"/>
</dbReference>
<evidence type="ECO:0000313" key="8">
    <source>
        <dbReference type="EMBL" id="KAB0265265.1"/>
    </source>
</evidence>
<keyword evidence="6" id="KW-1133">Transmembrane helix</keyword>
<evidence type="ECO:0000256" key="2">
    <source>
        <dbReference type="ARBA" id="ARBA00012438"/>
    </source>
</evidence>
<dbReference type="Proteomes" id="UP000325684">
    <property type="component" value="Unassembled WGS sequence"/>
</dbReference>
<feature type="transmembrane region" description="Helical" evidence="6">
    <location>
        <begin position="62"/>
        <end position="80"/>
    </location>
</feature>
<dbReference type="Gene3D" id="3.30.450.20">
    <property type="entry name" value="PAS domain"/>
    <property type="match status" value="1"/>
</dbReference>
<dbReference type="CDD" id="cd00130">
    <property type="entry name" value="PAS"/>
    <property type="match status" value="1"/>
</dbReference>
<dbReference type="InterPro" id="IPR000014">
    <property type="entry name" value="PAS"/>
</dbReference>
<dbReference type="PRINTS" id="PR00344">
    <property type="entry name" value="BCTRLSENSOR"/>
</dbReference>
<dbReference type="RefSeq" id="WP_150947522.1">
    <property type="nucleotide sequence ID" value="NZ_VCMV01000038.1"/>
</dbReference>
<sequence length="595" mass="63335">MQTNPRWHWIDEWLGGLVHPSARARLTEQVRHERFVVAAIVTALLSVVTLPLALVAEAPASLLAIWSGLILTPLLAVFVLSRSGHLDVAQAIMSASLTVFIVVAGATMGLPFSGLCLALLSVPLEAAATGSRRGFLSACGSMLIGMAIASQAELADPSALPAFGIMMVAAVIVLAHVVARVLMEARLDVLAARARPVGLAHQQETLNALDDLVTWHDRNGAILRSNGASTKLLGAPSSAIHGSGLFTRILIGDRPAFLKAVSDAARGATTAIVQFRVKTDHAAEGNGFIWVEMRVHGVRLSNDLTCAAVAVTRDISAHRRYAEERDALRREAVNANDVRAELLATVSHELRTPLNAIIGYSEILMGRGNLVLLERRESYAEIIHQSGEHMLGVVNTLLDLSAIEAGHYNLAFEPVAMAELVRQSCAVVALRAEQAGVKLLADLPDDLPEIVADRRACRQMLLNLLSNAVKFTPRGGEVRVEIRRDRECLTLSVHDTGIGVTQEDLSRLGAPYYRGASRTRAEEKGSGLGLSVVRGLVALHRGRIRIGSAPGNGTIVTISLPIDGVQAAETSSGMASLPAPLALPNSSDMIVLKTG</sequence>
<dbReference type="SUPFAM" id="SSF47384">
    <property type="entry name" value="Homodimeric domain of signal transducing histidine kinase"/>
    <property type="match status" value="1"/>
</dbReference>
<dbReference type="EC" id="2.7.13.3" evidence="2"/>
<dbReference type="Pfam" id="PF00512">
    <property type="entry name" value="HisKA"/>
    <property type="match status" value="1"/>
</dbReference>
<dbReference type="InterPro" id="IPR003661">
    <property type="entry name" value="HisK_dim/P_dom"/>
</dbReference>
<dbReference type="Gene3D" id="1.10.287.130">
    <property type="match status" value="1"/>
</dbReference>
<accession>A0A5N3P6F5</accession>
<gene>
    <name evidence="8" type="ORF">FEZ63_19275</name>
</gene>
<dbReference type="InterPro" id="IPR036097">
    <property type="entry name" value="HisK_dim/P_sf"/>
</dbReference>
<comment type="caution">
    <text evidence="8">The sequence shown here is derived from an EMBL/GenBank/DDBJ whole genome shotgun (WGS) entry which is preliminary data.</text>
</comment>
<dbReference type="InterPro" id="IPR003594">
    <property type="entry name" value="HATPase_dom"/>
</dbReference>
<dbReference type="AlphaFoldDB" id="A0A5N3P6F5"/>
<dbReference type="SUPFAM" id="SSF55785">
    <property type="entry name" value="PYP-like sensor domain (PAS domain)"/>
    <property type="match status" value="1"/>
</dbReference>
<dbReference type="PANTHER" id="PTHR43047:SF72">
    <property type="entry name" value="OSMOSENSING HISTIDINE PROTEIN KINASE SLN1"/>
    <property type="match status" value="1"/>
</dbReference>
<proteinExistence type="predicted"/>
<feature type="transmembrane region" description="Helical" evidence="6">
    <location>
        <begin position="134"/>
        <end position="152"/>
    </location>
</feature>
<keyword evidence="3" id="KW-0597">Phosphoprotein</keyword>